<dbReference type="PROSITE" id="PS50119">
    <property type="entry name" value="ZF_BBOX"/>
    <property type="match status" value="1"/>
</dbReference>
<dbReference type="PROSITE" id="PS50188">
    <property type="entry name" value="B302_SPRY"/>
    <property type="match status" value="1"/>
</dbReference>
<dbReference type="SMART" id="SM00449">
    <property type="entry name" value="SPRY"/>
    <property type="match status" value="1"/>
</dbReference>
<keyword evidence="2" id="KW-0528">Neurotoxin</keyword>
<evidence type="ECO:0000259" key="9">
    <source>
        <dbReference type="PROSITE" id="PS50089"/>
    </source>
</evidence>
<evidence type="ECO:0000256" key="6">
    <source>
        <dbReference type="ARBA" id="ARBA00034460"/>
    </source>
</evidence>
<dbReference type="Pfam" id="PF15227">
    <property type="entry name" value="zf-C3HC4_4"/>
    <property type="match status" value="1"/>
</dbReference>
<dbReference type="OMA" id="QAMIISH"/>
<reference evidence="12" key="2">
    <citation type="submission" date="2025-08" db="UniProtKB">
        <authorList>
            <consortium name="Ensembl"/>
        </authorList>
    </citation>
    <scope>IDENTIFICATION</scope>
</reference>
<dbReference type="Gene3D" id="3.30.40.10">
    <property type="entry name" value="Zinc/RING finger domain, C3HC4 (zinc finger)"/>
    <property type="match status" value="1"/>
</dbReference>
<name>A0A670I266_PODMU</name>
<dbReference type="AlphaFoldDB" id="A0A670I266"/>
<dbReference type="PRINTS" id="PR01407">
    <property type="entry name" value="BUTYPHLNCDUF"/>
</dbReference>
<evidence type="ECO:0000256" key="1">
    <source>
        <dbReference type="ARBA" id="ARBA00009651"/>
    </source>
</evidence>
<proteinExistence type="inferred from homology"/>
<keyword evidence="2" id="KW-0800">Toxin</keyword>
<dbReference type="GeneTree" id="ENSGT01030000234669"/>
<dbReference type="Gene3D" id="2.60.120.920">
    <property type="match status" value="1"/>
</dbReference>
<evidence type="ECO:0000313" key="12">
    <source>
        <dbReference type="Ensembl" id="ENSPMRP00000005522.1"/>
    </source>
</evidence>
<keyword evidence="8" id="KW-0175">Coiled coil</keyword>
<feature type="domain" description="B30.2/SPRY" evidence="11">
    <location>
        <begin position="271"/>
        <end position="459"/>
    </location>
</feature>
<dbReference type="SMART" id="SM00184">
    <property type="entry name" value="RING"/>
    <property type="match status" value="1"/>
</dbReference>
<dbReference type="InterPro" id="IPR043136">
    <property type="entry name" value="B30.2/SPRY_sf"/>
</dbReference>
<dbReference type="GO" id="GO:0008270">
    <property type="term" value="F:zinc ion binding"/>
    <property type="evidence" value="ECO:0007669"/>
    <property type="project" value="UniProtKB-KW"/>
</dbReference>
<keyword evidence="13" id="KW-1185">Reference proteome</keyword>
<dbReference type="Pfam" id="PF00622">
    <property type="entry name" value="SPRY"/>
    <property type="match status" value="1"/>
</dbReference>
<dbReference type="Pfam" id="PF00643">
    <property type="entry name" value="zf-B_box"/>
    <property type="match status" value="1"/>
</dbReference>
<keyword evidence="5" id="KW-0862">Zinc</keyword>
<sequence length="459" mass="52164">MASAPPSEDMDQDALCPICKDYLTDPVTLDCGHNYCQGCVTNYCKIREEQAMGHLECPICRAQMQRGSFRPNWQLASIVEKIKLLQLNKGGKDMCVKHKKYLELFCKEDEKLVCVACERSPEHKSHTVVLEEEAAQEYKGLICSHLEILRKERETILAYQADTEKESQDLLVSKIVEKFRKLYRFLEEQEVHLLNQIEEVEKEIEGRRDEQLARLSRELSSLERIIQEMEEKSQQALSFSWCLTILTLIMSTTTKAASISPLGLLDQDALSDSRLILPLFSFPYLPSTANVTLDPDTAHARLILSEDGKSVRRRDKKPRLPNNPERFSNGPCVLGREGFTAGRHFWEVTVGSEGEWVVGIARESVRRKDNFAFCPEGGIWAVEKWGGKYLACTSPVSHLSLSEEPRRIRVTLDYEGECVSFFDAASGAELYTFSGGSFSGETLLPFFYLWGNKTHLRIS</sequence>
<dbReference type="SUPFAM" id="SSF57850">
    <property type="entry name" value="RING/U-box"/>
    <property type="match status" value="1"/>
</dbReference>
<dbReference type="Gene3D" id="3.30.160.60">
    <property type="entry name" value="Classic Zinc Finger"/>
    <property type="match status" value="1"/>
</dbReference>
<dbReference type="InterPro" id="IPR000315">
    <property type="entry name" value="Znf_B-box"/>
</dbReference>
<evidence type="ECO:0000256" key="5">
    <source>
        <dbReference type="ARBA" id="ARBA00022833"/>
    </source>
</evidence>
<dbReference type="InterPro" id="IPR003879">
    <property type="entry name" value="Butyrophylin_SPRY"/>
</dbReference>
<comment type="similarity">
    <text evidence="1">Belongs to the ohanin/vespryn family.</text>
</comment>
<dbReference type="InterPro" id="IPR050143">
    <property type="entry name" value="TRIM/RBCC"/>
</dbReference>
<dbReference type="CDD" id="cd12888">
    <property type="entry name" value="SPRY_PRY_TRIM7_like"/>
    <property type="match status" value="1"/>
</dbReference>
<dbReference type="InterPro" id="IPR017907">
    <property type="entry name" value="Znf_RING_CS"/>
</dbReference>
<dbReference type="PROSITE" id="PS00518">
    <property type="entry name" value="ZF_RING_1"/>
    <property type="match status" value="1"/>
</dbReference>
<evidence type="ECO:0000259" key="10">
    <source>
        <dbReference type="PROSITE" id="PS50119"/>
    </source>
</evidence>
<dbReference type="FunFam" id="2.60.120.920:FF:000004">
    <property type="entry name" value="Butyrophilin subfamily 1 member A1"/>
    <property type="match status" value="1"/>
</dbReference>
<reference evidence="12" key="3">
    <citation type="submission" date="2025-09" db="UniProtKB">
        <authorList>
            <consortium name="Ensembl"/>
        </authorList>
    </citation>
    <scope>IDENTIFICATION</scope>
</reference>
<dbReference type="Pfam" id="PF13765">
    <property type="entry name" value="PRY"/>
    <property type="match status" value="1"/>
</dbReference>
<evidence type="ECO:0000256" key="3">
    <source>
        <dbReference type="ARBA" id="ARBA00022723"/>
    </source>
</evidence>
<evidence type="ECO:0000256" key="8">
    <source>
        <dbReference type="SAM" id="Coils"/>
    </source>
</evidence>
<dbReference type="InterPro" id="IPR001841">
    <property type="entry name" value="Znf_RING"/>
</dbReference>
<dbReference type="InterPro" id="IPR013320">
    <property type="entry name" value="ConA-like_dom_sf"/>
</dbReference>
<dbReference type="SUPFAM" id="SSF57845">
    <property type="entry name" value="B-box zinc-binding domain"/>
    <property type="match status" value="1"/>
</dbReference>
<evidence type="ECO:0008006" key="14">
    <source>
        <dbReference type="Google" id="ProtNLM"/>
    </source>
</evidence>
<dbReference type="InterPro" id="IPR003877">
    <property type="entry name" value="SPRY_dom"/>
</dbReference>
<evidence type="ECO:0000259" key="11">
    <source>
        <dbReference type="PROSITE" id="PS50188"/>
    </source>
</evidence>
<dbReference type="SMART" id="SM00589">
    <property type="entry name" value="PRY"/>
    <property type="match status" value="1"/>
</dbReference>
<evidence type="ECO:0000256" key="7">
    <source>
        <dbReference type="PROSITE-ProRule" id="PRU00024"/>
    </source>
</evidence>
<protein>
    <recommendedName>
        <fullName evidence="14">Tripartite motif containing 39</fullName>
    </recommendedName>
</protein>
<evidence type="ECO:0000313" key="13">
    <source>
        <dbReference type="Proteomes" id="UP000472272"/>
    </source>
</evidence>
<evidence type="ECO:0000256" key="2">
    <source>
        <dbReference type="ARBA" id="ARBA00022699"/>
    </source>
</evidence>
<dbReference type="Proteomes" id="UP000472272">
    <property type="component" value="Chromosome 4"/>
</dbReference>
<accession>A0A670I266</accession>
<organism evidence="12 13">
    <name type="scientific">Podarcis muralis</name>
    <name type="common">Wall lizard</name>
    <name type="synonym">Lacerta muralis</name>
    <dbReference type="NCBI Taxonomy" id="64176"/>
    <lineage>
        <taxon>Eukaryota</taxon>
        <taxon>Metazoa</taxon>
        <taxon>Chordata</taxon>
        <taxon>Craniata</taxon>
        <taxon>Vertebrata</taxon>
        <taxon>Euteleostomi</taxon>
        <taxon>Lepidosauria</taxon>
        <taxon>Squamata</taxon>
        <taxon>Bifurcata</taxon>
        <taxon>Unidentata</taxon>
        <taxon>Episquamata</taxon>
        <taxon>Laterata</taxon>
        <taxon>Lacertibaenia</taxon>
        <taxon>Lacertidae</taxon>
        <taxon>Podarcis</taxon>
    </lineage>
</organism>
<reference evidence="12 13" key="1">
    <citation type="journal article" date="2019" name="Proc. Natl. Acad. Sci. U.S.A.">
        <title>Regulatory changes in pterin and carotenoid genes underlie balanced color polymorphisms in the wall lizard.</title>
        <authorList>
            <person name="Andrade P."/>
            <person name="Pinho C."/>
            <person name="Perez I de Lanuza G."/>
            <person name="Afonso S."/>
            <person name="Brejcha J."/>
            <person name="Rubin C.J."/>
            <person name="Wallerman O."/>
            <person name="Pereira P."/>
            <person name="Sabatino S.J."/>
            <person name="Bellati A."/>
            <person name="Pellitteri-Rosa D."/>
            <person name="Bosakova Z."/>
            <person name="Bunikis I."/>
            <person name="Carretero M.A."/>
            <person name="Feiner N."/>
            <person name="Marsik P."/>
            <person name="Pauperio F."/>
            <person name="Salvi D."/>
            <person name="Soler L."/>
            <person name="While G.M."/>
            <person name="Uller T."/>
            <person name="Font E."/>
            <person name="Andersson L."/>
            <person name="Carneiro M."/>
        </authorList>
    </citation>
    <scope>NUCLEOTIDE SEQUENCE</scope>
</reference>
<feature type="domain" description="B box-type" evidence="10">
    <location>
        <begin position="90"/>
        <end position="131"/>
    </location>
</feature>
<dbReference type="Ensembl" id="ENSPMRT00000005878.1">
    <property type="protein sequence ID" value="ENSPMRP00000005522.1"/>
    <property type="gene ID" value="ENSPMRG00000003764.1"/>
</dbReference>
<feature type="domain" description="RING-type" evidence="9">
    <location>
        <begin position="16"/>
        <end position="61"/>
    </location>
</feature>
<keyword evidence="4 7" id="KW-0863">Zinc-finger</keyword>
<dbReference type="PANTHER" id="PTHR24103">
    <property type="entry name" value="E3 UBIQUITIN-PROTEIN LIGASE TRIM"/>
    <property type="match status" value="1"/>
</dbReference>
<dbReference type="InterPro" id="IPR001870">
    <property type="entry name" value="B30.2/SPRY"/>
</dbReference>
<evidence type="ECO:0000256" key="4">
    <source>
        <dbReference type="ARBA" id="ARBA00022771"/>
    </source>
</evidence>
<dbReference type="SMART" id="SM00336">
    <property type="entry name" value="BBOX"/>
    <property type="match status" value="1"/>
</dbReference>
<keyword evidence="3" id="KW-0479">Metal-binding</keyword>
<dbReference type="PROSITE" id="PS50089">
    <property type="entry name" value="ZF_RING_2"/>
    <property type="match status" value="1"/>
</dbReference>
<comment type="function">
    <text evidence="6">Neurotoxin that produces dose-dependent hypolocomotion and hyperalgesia in mice. May directly act on the central nervous system, as it is 6500-fold more potent when administered intracerebroventricularly than intraperitoneal.</text>
</comment>
<dbReference type="InterPro" id="IPR013083">
    <property type="entry name" value="Znf_RING/FYVE/PHD"/>
</dbReference>
<dbReference type="InterPro" id="IPR006574">
    <property type="entry name" value="PRY"/>
</dbReference>
<dbReference type="SUPFAM" id="SSF49899">
    <property type="entry name" value="Concanavalin A-like lectins/glucanases"/>
    <property type="match status" value="1"/>
</dbReference>
<feature type="coiled-coil region" evidence="8">
    <location>
        <begin position="183"/>
        <end position="232"/>
    </location>
</feature>